<feature type="compositionally biased region" description="Polar residues" evidence="2">
    <location>
        <begin position="38"/>
        <end position="54"/>
    </location>
</feature>
<dbReference type="AlphaFoldDB" id="A0A7J7IH81"/>
<dbReference type="GO" id="GO:0000398">
    <property type="term" value="P:mRNA splicing, via spliceosome"/>
    <property type="evidence" value="ECO:0007669"/>
    <property type="project" value="InterPro"/>
</dbReference>
<protein>
    <submittedName>
        <fullName evidence="3">Uncharacterized protein</fullName>
    </submittedName>
</protein>
<dbReference type="SUPFAM" id="SSF48452">
    <property type="entry name" value="TPR-like"/>
    <property type="match status" value="1"/>
</dbReference>
<dbReference type="PANTHER" id="PTHR11246">
    <property type="entry name" value="PRE-MRNA SPLICING FACTOR"/>
    <property type="match status" value="1"/>
</dbReference>
<dbReference type="Proteomes" id="UP000530660">
    <property type="component" value="Unassembled WGS sequence"/>
</dbReference>
<gene>
    <name evidence="3" type="ORF">F1559_002781</name>
</gene>
<dbReference type="InterPro" id="IPR011990">
    <property type="entry name" value="TPR-like_helical_dom_sf"/>
</dbReference>
<dbReference type="InterPro" id="IPR045075">
    <property type="entry name" value="Syf1-like"/>
</dbReference>
<reference evidence="3 4" key="1">
    <citation type="journal article" date="2020" name="J. Phycol.">
        <title>Comparative genome analysis reveals Cyanidiococcus gen. nov., a new extremophilic red algal genus sister to Cyanidioschyzon (Cyanidioschyzonaceae, Rhodophyta).</title>
        <authorList>
            <person name="Liu S.-L."/>
            <person name="Chiang Y.-R."/>
            <person name="Yoon H.S."/>
            <person name="Fu H.-Y."/>
        </authorList>
    </citation>
    <scope>NUCLEOTIDE SEQUENCE [LARGE SCALE GENOMIC DNA]</scope>
    <source>
        <strain evidence="3 4">THAL066</strain>
    </source>
</reference>
<evidence type="ECO:0000313" key="4">
    <source>
        <dbReference type="Proteomes" id="UP000530660"/>
    </source>
</evidence>
<accession>A0A7J7IH81</accession>
<proteinExistence type="predicted"/>
<dbReference type="EMBL" id="VWRR01000010">
    <property type="protein sequence ID" value="KAF6002466.1"/>
    <property type="molecule type" value="Genomic_DNA"/>
</dbReference>
<name>A0A7J7IH81_9RHOD</name>
<dbReference type="SMART" id="SM00386">
    <property type="entry name" value="HAT"/>
    <property type="match status" value="2"/>
</dbReference>
<evidence type="ECO:0000313" key="3">
    <source>
        <dbReference type="EMBL" id="KAF6002466.1"/>
    </source>
</evidence>
<feature type="compositionally biased region" description="Polar residues" evidence="2">
    <location>
        <begin position="1"/>
        <end position="11"/>
    </location>
</feature>
<comment type="caution">
    <text evidence="3">The sequence shown here is derived from an EMBL/GenBank/DDBJ whole genome shotgun (WGS) entry which is preliminary data.</text>
</comment>
<sequence length="621" mass="71805">MSDPSSEQAHVQMNGRRGLLGASRPVTGTLERRRGGTAPSSPTRAEANDTSALESQPGSWAALVKARPRSIALWLKYAEHEAREHGVDAARNILGQALRTRDLYRQPELWRALITRYQPSHRAALKRARQAVQLLPRCAELWELYTNVRYFPHEWASWPDVVPSATGRLATETVPLSSHFEGEWLATLTRFKANLNEKEHVYECWAALEQKRRSYAAQQSSLGDHSNHHAILSVSEQAVSADETAEDVPATILLRGARLLTSARLWRLYLERALLHDHGHDQAMLEEALQCIPKFRSNPWFQAVLRERREQWARRFDTEQLIKHVERFPLDGDAWLMLAKHYFRERNDEAQSDEILMTFMRQGLHLASGGEVGRFMAEFLARTWWRTRSLEQARNLTETALRVVRERSARDAVYCESLRFERYTLEDQERCRVLFERWLTEAPHLASVWAAWAQFERECGAYTRAVSILQVACDYFHAVLTATNPSRSEAHRRRQVLQILALWRLRMESVLDSCMGPVERRRLLLPLYSTLLQRYPDSLAVATSYAAFEAFTDDCGLDQALEFLRQKRLDQPWSTREQARLETFITALRQTHAAFSRNKRARLWRATNEASTVRLDAHSQQ</sequence>
<dbReference type="InterPro" id="IPR003107">
    <property type="entry name" value="HAT"/>
</dbReference>
<organism evidence="3 4">
    <name type="scientific">Cyanidiococcus yangmingshanensis</name>
    <dbReference type="NCBI Taxonomy" id="2690220"/>
    <lineage>
        <taxon>Eukaryota</taxon>
        <taxon>Rhodophyta</taxon>
        <taxon>Bangiophyceae</taxon>
        <taxon>Cyanidiales</taxon>
        <taxon>Cyanidiaceae</taxon>
        <taxon>Cyanidiococcus</taxon>
    </lineage>
</organism>
<keyword evidence="4" id="KW-1185">Reference proteome</keyword>
<dbReference type="Gene3D" id="1.25.40.10">
    <property type="entry name" value="Tetratricopeptide repeat domain"/>
    <property type="match status" value="2"/>
</dbReference>
<keyword evidence="1" id="KW-0677">Repeat</keyword>
<dbReference type="OrthoDB" id="10469330at2759"/>
<evidence type="ECO:0000256" key="1">
    <source>
        <dbReference type="ARBA" id="ARBA00022737"/>
    </source>
</evidence>
<evidence type="ECO:0000256" key="2">
    <source>
        <dbReference type="SAM" id="MobiDB-lite"/>
    </source>
</evidence>
<feature type="region of interest" description="Disordered" evidence="2">
    <location>
        <begin position="1"/>
        <end position="54"/>
    </location>
</feature>